<evidence type="ECO:0000313" key="3">
    <source>
        <dbReference type="EMBL" id="MBB3979992.1"/>
    </source>
</evidence>
<dbReference type="GO" id="GO:0009063">
    <property type="term" value="P:amino acid catabolic process"/>
    <property type="evidence" value="ECO:0007669"/>
    <property type="project" value="InterPro"/>
</dbReference>
<dbReference type="EC" id="4.2.1.6" evidence="3"/>
<dbReference type="Proteomes" id="UP000574761">
    <property type="component" value="Unassembled WGS sequence"/>
</dbReference>
<dbReference type="InterPro" id="IPR029065">
    <property type="entry name" value="Enolase_C-like"/>
</dbReference>
<dbReference type="RefSeq" id="WP_183808149.1">
    <property type="nucleotide sequence ID" value="NZ_JACIEE010000014.1"/>
</dbReference>
<dbReference type="SFLD" id="SFLDS00001">
    <property type="entry name" value="Enolase"/>
    <property type="match status" value="1"/>
</dbReference>
<dbReference type="CDD" id="cd03316">
    <property type="entry name" value="MR_like"/>
    <property type="match status" value="1"/>
</dbReference>
<dbReference type="Pfam" id="PF13378">
    <property type="entry name" value="MR_MLE_C"/>
    <property type="match status" value="1"/>
</dbReference>
<evidence type="ECO:0000259" key="2">
    <source>
        <dbReference type="SMART" id="SM00922"/>
    </source>
</evidence>
<dbReference type="GO" id="GO:0008869">
    <property type="term" value="F:galactonate dehydratase activity"/>
    <property type="evidence" value="ECO:0007669"/>
    <property type="project" value="UniProtKB-EC"/>
</dbReference>
<feature type="domain" description="Mandelate racemase/muconate lactonizing enzyme C-terminal" evidence="2">
    <location>
        <begin position="128"/>
        <end position="234"/>
    </location>
</feature>
<keyword evidence="1 3" id="KW-0456">Lyase</keyword>
<dbReference type="InterPro" id="IPR013342">
    <property type="entry name" value="Mandelate_racemase_C"/>
</dbReference>
<dbReference type="SUPFAM" id="SSF51604">
    <property type="entry name" value="Enolase C-terminal domain-like"/>
    <property type="match status" value="1"/>
</dbReference>
<dbReference type="InterPro" id="IPR018110">
    <property type="entry name" value="Mandel_Rmase/mucon_lact_enz_CS"/>
</dbReference>
<dbReference type="EMBL" id="JACIEE010000014">
    <property type="protein sequence ID" value="MBB3979992.1"/>
    <property type="molecule type" value="Genomic_DNA"/>
</dbReference>
<dbReference type="InterPro" id="IPR029017">
    <property type="entry name" value="Enolase-like_N"/>
</dbReference>
<keyword evidence="4" id="KW-1185">Reference proteome</keyword>
<name>A0A7W6DG21_9HYPH</name>
<dbReference type="Gene3D" id="3.20.20.120">
    <property type="entry name" value="Enolase-like C-terminal domain"/>
    <property type="match status" value="1"/>
</dbReference>
<evidence type="ECO:0000256" key="1">
    <source>
        <dbReference type="ARBA" id="ARBA00023239"/>
    </source>
</evidence>
<proteinExistence type="predicted"/>
<dbReference type="SUPFAM" id="SSF54826">
    <property type="entry name" value="Enolase N-terminal domain-like"/>
    <property type="match status" value="1"/>
</dbReference>
<reference evidence="3 4" key="1">
    <citation type="submission" date="2020-08" db="EMBL/GenBank/DDBJ databases">
        <title>Genomic Encyclopedia of Type Strains, Phase IV (KMG-IV): sequencing the most valuable type-strain genomes for metagenomic binning, comparative biology and taxonomic classification.</title>
        <authorList>
            <person name="Goeker M."/>
        </authorList>
    </citation>
    <scope>NUCLEOTIDE SEQUENCE [LARGE SCALE GENOMIC DNA]</scope>
    <source>
        <strain evidence="3 4">DSM 100211</strain>
    </source>
</reference>
<sequence>MKISAIKTYPIWVGDRNQLILKVETDEGLFGWGESGLSSRELAVMGAVRHFEQFLIGRDPMLPGPLWQEMYRSQYFEGGRVLTSAMSAIDIALHDIRGKALGVPVHQLLGGKHRESVPTFGCVRSDTVEGLNEAALAAREAGWDCLRLGWMNDAESPYEPRQHISQMAKWMTSMRESLGSDVVLGIDYHHRLSVAEAASFCQRMPRGTLDFLEEPIRDETPAAYAALRTMTDIPFAIGEEFASKWQFLPYIEQGLAQFARLDICNVGGFTEAMKVAGWCEAHYIDLMPHNPLGPICTAATVQLSAAIPNLSYVECWETPMESMARQESPIFTKRMELAGSVYLVPNEPGLGIEIDEAALEQADPFRFYEMPHLQRSDGSVTNW</sequence>
<dbReference type="GO" id="GO:0000287">
    <property type="term" value="F:magnesium ion binding"/>
    <property type="evidence" value="ECO:0007669"/>
    <property type="project" value="UniProtKB-ARBA"/>
</dbReference>
<dbReference type="PROSITE" id="PS00908">
    <property type="entry name" value="MR_MLE_1"/>
    <property type="match status" value="1"/>
</dbReference>
<organism evidence="3 4">
    <name type="scientific">Mycoplana azooxidifex</name>
    <dbReference type="NCBI Taxonomy" id="1636188"/>
    <lineage>
        <taxon>Bacteria</taxon>
        <taxon>Pseudomonadati</taxon>
        <taxon>Pseudomonadota</taxon>
        <taxon>Alphaproteobacteria</taxon>
        <taxon>Hyphomicrobiales</taxon>
        <taxon>Rhizobiaceae</taxon>
        <taxon>Mycoplana</taxon>
    </lineage>
</organism>
<evidence type="ECO:0000313" key="4">
    <source>
        <dbReference type="Proteomes" id="UP000574761"/>
    </source>
</evidence>
<dbReference type="InterPro" id="IPR013341">
    <property type="entry name" value="Mandelate_racemase_N_dom"/>
</dbReference>
<protein>
    <submittedName>
        <fullName evidence="3">Galactonate dehydratase</fullName>
        <ecNumber evidence="3">4.2.1.6</ecNumber>
    </submittedName>
</protein>
<gene>
    <name evidence="3" type="ORF">GGQ64_005239</name>
</gene>
<comment type="caution">
    <text evidence="3">The sequence shown here is derived from an EMBL/GenBank/DDBJ whole genome shotgun (WGS) entry which is preliminary data.</text>
</comment>
<dbReference type="Pfam" id="PF02746">
    <property type="entry name" value="MR_MLE_N"/>
    <property type="match status" value="1"/>
</dbReference>
<dbReference type="SMART" id="SM00922">
    <property type="entry name" value="MR_MLE"/>
    <property type="match status" value="1"/>
</dbReference>
<dbReference type="InterPro" id="IPR036849">
    <property type="entry name" value="Enolase-like_C_sf"/>
</dbReference>
<dbReference type="PANTHER" id="PTHR48080">
    <property type="entry name" value="D-GALACTONATE DEHYDRATASE-RELATED"/>
    <property type="match status" value="1"/>
</dbReference>
<dbReference type="Gene3D" id="3.30.390.10">
    <property type="entry name" value="Enolase-like, N-terminal domain"/>
    <property type="match status" value="1"/>
</dbReference>
<dbReference type="SFLD" id="SFLDG00179">
    <property type="entry name" value="mandelate_racemase"/>
    <property type="match status" value="1"/>
</dbReference>
<dbReference type="InterPro" id="IPR034593">
    <property type="entry name" value="DgoD-like"/>
</dbReference>
<dbReference type="PANTHER" id="PTHR48080:SF2">
    <property type="entry name" value="D-GALACTONATE DEHYDRATASE"/>
    <property type="match status" value="1"/>
</dbReference>
<accession>A0A7W6DG21</accession>
<dbReference type="PROSITE" id="PS00909">
    <property type="entry name" value="MR_MLE_2"/>
    <property type="match status" value="1"/>
</dbReference>
<dbReference type="AlphaFoldDB" id="A0A7W6DG21"/>